<evidence type="ECO:0000313" key="2">
    <source>
        <dbReference type="EMBL" id="ADG97627.1"/>
    </source>
</evidence>
<gene>
    <name evidence="2" type="ordered locus">Srot_1155</name>
</gene>
<name>D6ZFA3_SEGRD</name>
<proteinExistence type="predicted"/>
<dbReference type="Proteomes" id="UP000002247">
    <property type="component" value="Chromosome"/>
</dbReference>
<evidence type="ECO:0000256" key="1">
    <source>
        <dbReference type="SAM" id="MobiDB-lite"/>
    </source>
</evidence>
<feature type="compositionally biased region" description="Basic and acidic residues" evidence="1">
    <location>
        <begin position="255"/>
        <end position="269"/>
    </location>
</feature>
<dbReference type="HOGENOM" id="CLU_893987_0_0_11"/>
<feature type="region of interest" description="Disordered" evidence="1">
    <location>
        <begin position="245"/>
        <end position="289"/>
    </location>
</feature>
<feature type="compositionally biased region" description="Low complexity" evidence="1">
    <location>
        <begin position="245"/>
        <end position="254"/>
    </location>
</feature>
<sequence>MRGDTAGGASGVGQRAEEKTQALLGSVSSLSRAELASARSASTLLQGALSGLGARVAQAHPVRDAVLGELIASGGVVEGAAVGGLLPSGVWGRIAWPGVGPVEHPGLDGVGFVFADMRVAPNEAAGVSRPTTTRVTTTGAESEIEPALRLPLGTRLLGRSQAPAGTEFLTDAGLLAVGLAKWLLERGLDGDSSWRLVAVCFTKDPGTEVVDALLRLRSPVEAYWPDRAGYEERLSDEELRAAQTAATDAQAAEGAQREDLALKGRDPLAHAKAAMGRAPNEPYPAEGLPEKEASWHAVCRENNKGALPTAR</sequence>
<reference evidence="2 3" key="1">
    <citation type="journal article" date="2010" name="Stand. Genomic Sci.">
        <title>Complete genome sequence of Segniliparus rotundus type strain (CDC 1076).</title>
        <authorList>
            <person name="Sikorski J."/>
            <person name="Lapidus A."/>
            <person name="Copeland A."/>
            <person name="Misra M."/>
            <person name="Glavina Del Rio T."/>
            <person name="Nolan M."/>
            <person name="Lucas S."/>
            <person name="Chen F."/>
            <person name="Tice H."/>
            <person name="Cheng J.F."/>
            <person name="Jando M."/>
            <person name="Schneider S."/>
            <person name="Bruce D."/>
            <person name="Goodwin L."/>
            <person name="Pitluck S."/>
            <person name="Liolios K."/>
            <person name="Mikhailova N."/>
            <person name="Pati A."/>
            <person name="Ivanova N."/>
            <person name="Mavromatis K."/>
            <person name="Chen A."/>
            <person name="Palaniappan K."/>
            <person name="Chertkov O."/>
            <person name="Land M."/>
            <person name="Hauser L."/>
            <person name="Chang Y.J."/>
            <person name="Jeffries C.D."/>
            <person name="Brettin T."/>
            <person name="Detter J.C."/>
            <person name="Han C."/>
            <person name="Rohde M."/>
            <person name="Goker M."/>
            <person name="Bristow J."/>
            <person name="Eisen J.A."/>
            <person name="Markowitz V."/>
            <person name="Hugenholtz P."/>
            <person name="Kyrpides N.C."/>
            <person name="Klenk H.P."/>
        </authorList>
    </citation>
    <scope>NUCLEOTIDE SEQUENCE [LARGE SCALE GENOMIC DNA]</scope>
    <source>
        <strain evidence="3">ATCC BAA-972 / CDC 1076 / CIP 108378 / DSM 44985 / JCM 13578</strain>
    </source>
</reference>
<dbReference type="AlphaFoldDB" id="D6ZFA3"/>
<protein>
    <submittedName>
        <fullName evidence="2">Uncharacterized protein</fullName>
    </submittedName>
</protein>
<dbReference type="KEGG" id="srt:Srot_1155"/>
<accession>D6ZFA3</accession>
<dbReference type="EMBL" id="CP001958">
    <property type="protein sequence ID" value="ADG97627.1"/>
    <property type="molecule type" value="Genomic_DNA"/>
</dbReference>
<organism evidence="2 3">
    <name type="scientific">Segniliparus rotundus (strain ATCC BAA-972 / CDC 1076 / CIP 108378 / DSM 44985 / JCM 13578)</name>
    <dbReference type="NCBI Taxonomy" id="640132"/>
    <lineage>
        <taxon>Bacteria</taxon>
        <taxon>Bacillati</taxon>
        <taxon>Actinomycetota</taxon>
        <taxon>Actinomycetes</taxon>
        <taxon>Mycobacteriales</taxon>
        <taxon>Segniliparaceae</taxon>
        <taxon>Segniliparus</taxon>
    </lineage>
</organism>
<evidence type="ECO:0000313" key="3">
    <source>
        <dbReference type="Proteomes" id="UP000002247"/>
    </source>
</evidence>
<keyword evidence="3" id="KW-1185">Reference proteome</keyword>